<dbReference type="Gene3D" id="3.40.830.10">
    <property type="entry name" value="LigB-like"/>
    <property type="match status" value="1"/>
</dbReference>
<accession>A0A0A0JHK7</accession>
<name>A0A0A0JHK7_9MICO</name>
<comment type="cofactor">
    <cofactor evidence="1">
        <name>Zn(2+)</name>
        <dbReference type="ChEBI" id="CHEBI:29105"/>
    </cofactor>
</comment>
<keyword evidence="8" id="KW-1185">Reference proteome</keyword>
<dbReference type="PIRSF" id="PIRSF006157">
    <property type="entry name" value="Doxgns_DODA"/>
    <property type="match status" value="1"/>
</dbReference>
<gene>
    <name evidence="7" type="ORF">N803_05075</name>
</gene>
<keyword evidence="5" id="KW-0560">Oxidoreductase</keyword>
<evidence type="ECO:0000256" key="3">
    <source>
        <dbReference type="ARBA" id="ARBA00022723"/>
    </source>
</evidence>
<dbReference type="PANTHER" id="PTHR30096">
    <property type="entry name" value="4,5-DOPA DIOXYGENASE EXTRADIOL-LIKE PROTEIN"/>
    <property type="match status" value="1"/>
</dbReference>
<dbReference type="SUPFAM" id="SSF53213">
    <property type="entry name" value="LigB-like"/>
    <property type="match status" value="1"/>
</dbReference>
<dbReference type="CDD" id="cd07363">
    <property type="entry name" value="45_DOPA_Dioxygenase"/>
    <property type="match status" value="1"/>
</dbReference>
<dbReference type="AlphaFoldDB" id="A0A0A0JHK7"/>
<dbReference type="Pfam" id="PF02900">
    <property type="entry name" value="LigB"/>
    <property type="match status" value="1"/>
</dbReference>
<keyword evidence="7" id="KW-0223">Dioxygenase</keyword>
<reference evidence="7 8" key="1">
    <citation type="submission" date="2013-08" db="EMBL/GenBank/DDBJ databases">
        <title>The genome sequence of Knoellia subterranea.</title>
        <authorList>
            <person name="Zhu W."/>
            <person name="Wang G."/>
        </authorList>
    </citation>
    <scope>NUCLEOTIDE SEQUENCE [LARGE SCALE GENOMIC DNA]</scope>
    <source>
        <strain evidence="7 8">KCTC 19937</strain>
    </source>
</reference>
<evidence type="ECO:0000313" key="7">
    <source>
        <dbReference type="EMBL" id="KGN36239.1"/>
    </source>
</evidence>
<feature type="domain" description="Extradiol ring-cleavage dioxygenase class III enzyme subunit B" evidence="6">
    <location>
        <begin position="11"/>
        <end position="215"/>
    </location>
</feature>
<dbReference type="PANTHER" id="PTHR30096:SF0">
    <property type="entry name" value="4,5-DOPA DIOXYGENASE EXTRADIOL-LIKE PROTEIN"/>
    <property type="match status" value="1"/>
</dbReference>
<dbReference type="RefSeq" id="WP_052112379.1">
    <property type="nucleotide sequence ID" value="NZ_AVPK01000013.1"/>
</dbReference>
<evidence type="ECO:0000256" key="5">
    <source>
        <dbReference type="ARBA" id="ARBA00023002"/>
    </source>
</evidence>
<organism evidence="7 8">
    <name type="scientific">Knoellia subterranea KCTC 19937</name>
    <dbReference type="NCBI Taxonomy" id="1385521"/>
    <lineage>
        <taxon>Bacteria</taxon>
        <taxon>Bacillati</taxon>
        <taxon>Actinomycetota</taxon>
        <taxon>Actinomycetes</taxon>
        <taxon>Micrococcales</taxon>
        <taxon>Intrasporangiaceae</taxon>
        <taxon>Knoellia</taxon>
    </lineage>
</organism>
<keyword evidence="3" id="KW-0479">Metal-binding</keyword>
<dbReference type="eggNOG" id="COG3384">
    <property type="taxonomic scope" value="Bacteria"/>
</dbReference>
<dbReference type="InterPro" id="IPR004183">
    <property type="entry name" value="Xdiol_dOase_suB"/>
</dbReference>
<evidence type="ECO:0000256" key="4">
    <source>
        <dbReference type="ARBA" id="ARBA00022833"/>
    </source>
</evidence>
<dbReference type="STRING" id="1385521.N803_05075"/>
<protein>
    <submittedName>
        <fullName evidence="7">Extradiol ring-cleavage dioxygenase</fullName>
    </submittedName>
</protein>
<comment type="caution">
    <text evidence="7">The sequence shown here is derived from an EMBL/GenBank/DDBJ whole genome shotgun (WGS) entry which is preliminary data.</text>
</comment>
<evidence type="ECO:0000313" key="8">
    <source>
        <dbReference type="Proteomes" id="UP000030011"/>
    </source>
</evidence>
<evidence type="ECO:0000256" key="1">
    <source>
        <dbReference type="ARBA" id="ARBA00001947"/>
    </source>
</evidence>
<keyword evidence="4" id="KW-0862">Zinc</keyword>
<dbReference type="GO" id="GO:0016702">
    <property type="term" value="F:oxidoreductase activity, acting on single donors with incorporation of molecular oxygen, incorporation of two atoms of oxygen"/>
    <property type="evidence" value="ECO:0007669"/>
    <property type="project" value="UniProtKB-ARBA"/>
</dbReference>
<evidence type="ECO:0000256" key="2">
    <source>
        <dbReference type="ARBA" id="ARBA00007581"/>
    </source>
</evidence>
<proteinExistence type="inferred from homology"/>
<dbReference type="InterPro" id="IPR014436">
    <property type="entry name" value="Extradiol_dOase_DODA"/>
</dbReference>
<evidence type="ECO:0000259" key="6">
    <source>
        <dbReference type="Pfam" id="PF02900"/>
    </source>
</evidence>
<comment type="similarity">
    <text evidence="2">Belongs to the DODA-type extradiol aromatic ring-opening dioxygenase family.</text>
</comment>
<dbReference type="GO" id="GO:0008270">
    <property type="term" value="F:zinc ion binding"/>
    <property type="evidence" value="ECO:0007669"/>
    <property type="project" value="InterPro"/>
</dbReference>
<dbReference type="EMBL" id="AVPK01000013">
    <property type="protein sequence ID" value="KGN36239.1"/>
    <property type="molecule type" value="Genomic_DNA"/>
</dbReference>
<dbReference type="GO" id="GO:0008198">
    <property type="term" value="F:ferrous iron binding"/>
    <property type="evidence" value="ECO:0007669"/>
    <property type="project" value="InterPro"/>
</dbReference>
<sequence>MLDDPDWLGQLKAWSQALPKPRAVVIISAHWENAPVAISGAAAGTPLVYDFGGFHPHYYTLQYATPDASDLARRLAGVLGGITPIHHHVDRGLDHGAFIPMMAMYPAADVPVVQLSMPSLDPVALHRLGVKLRALRDEGVLVIGSGFMTHSFAVMRNPALAGHTEAFDEWAADALDRGDVDALTDYVAKGPGAAVSHPTADHFVPLLLTLGAASDVGRPQVKHIIDDTKFLNSIRSIQVA</sequence>
<dbReference type="Proteomes" id="UP000030011">
    <property type="component" value="Unassembled WGS sequence"/>
</dbReference>